<name>A0ABD2KMW9_HETSC</name>
<proteinExistence type="inferred from homology"/>
<dbReference type="PANTHER" id="PTHR13344:SF0">
    <property type="entry name" value="NADH DEHYDROGENASE [UBIQUINONE] 1 ALPHA SUBCOMPLEX SUBUNIT 8"/>
    <property type="match status" value="1"/>
</dbReference>
<evidence type="ECO:0000256" key="8">
    <source>
        <dbReference type="ARBA" id="ARBA00023128"/>
    </source>
</evidence>
<evidence type="ECO:0000256" key="2">
    <source>
        <dbReference type="ARBA" id="ARBA00004173"/>
    </source>
</evidence>
<keyword evidence="7" id="KW-0249">Electron transport</keyword>
<dbReference type="InterPro" id="IPR016680">
    <property type="entry name" value="NDUFA8"/>
</dbReference>
<keyword evidence="9" id="KW-1015">Disulfide bond</keyword>
<evidence type="ECO:0000256" key="1">
    <source>
        <dbReference type="ARBA" id="ARBA00003195"/>
    </source>
</evidence>
<evidence type="ECO:0000256" key="7">
    <source>
        <dbReference type="ARBA" id="ARBA00022982"/>
    </source>
</evidence>
<evidence type="ECO:0000256" key="5">
    <source>
        <dbReference type="ARBA" id="ARBA00022660"/>
    </source>
</evidence>
<dbReference type="PANTHER" id="PTHR13344">
    <property type="entry name" value="NADH-UBIQUINONE OXIDOREDUCTASE"/>
    <property type="match status" value="1"/>
</dbReference>
<dbReference type="GO" id="GO:0005739">
    <property type="term" value="C:mitochondrion"/>
    <property type="evidence" value="ECO:0007669"/>
    <property type="project" value="UniProtKB-SubCell"/>
</dbReference>
<comment type="similarity">
    <text evidence="3">Belongs to the complex I NDUFA8 subunit family.</text>
</comment>
<comment type="function">
    <text evidence="1">Accessory subunit of the mitochondrial membrane respiratory chain NADH dehydrogenase (Complex I), that is believed not to be involved in catalysis. Complex I functions in the transfer of electrons from NADH to the respiratory chain. The immediate electron acceptor for the enzyme is believed to be ubiquinone.</text>
</comment>
<evidence type="ECO:0000256" key="6">
    <source>
        <dbReference type="ARBA" id="ARBA00022737"/>
    </source>
</evidence>
<organism evidence="10 11">
    <name type="scientific">Heterodera schachtii</name>
    <name type="common">Sugarbeet cyst nematode worm</name>
    <name type="synonym">Tylenchus schachtii</name>
    <dbReference type="NCBI Taxonomy" id="97005"/>
    <lineage>
        <taxon>Eukaryota</taxon>
        <taxon>Metazoa</taxon>
        <taxon>Ecdysozoa</taxon>
        <taxon>Nematoda</taxon>
        <taxon>Chromadorea</taxon>
        <taxon>Rhabditida</taxon>
        <taxon>Tylenchina</taxon>
        <taxon>Tylenchomorpha</taxon>
        <taxon>Tylenchoidea</taxon>
        <taxon>Heteroderidae</taxon>
        <taxon>Heteroderinae</taxon>
        <taxon>Heterodera</taxon>
    </lineage>
</organism>
<keyword evidence="6" id="KW-0677">Repeat</keyword>
<dbReference type="EMBL" id="JBICCN010000007">
    <property type="protein sequence ID" value="KAL3104119.1"/>
    <property type="molecule type" value="Genomic_DNA"/>
</dbReference>
<evidence type="ECO:0000313" key="11">
    <source>
        <dbReference type="Proteomes" id="UP001620645"/>
    </source>
</evidence>
<reference evidence="10 11" key="1">
    <citation type="submission" date="2024-10" db="EMBL/GenBank/DDBJ databases">
        <authorList>
            <person name="Kim D."/>
        </authorList>
    </citation>
    <scope>NUCLEOTIDE SEQUENCE [LARGE SCALE GENOMIC DNA]</scope>
    <source>
        <strain evidence="10">Taebaek</strain>
    </source>
</reference>
<comment type="subcellular location">
    <subcellularLocation>
        <location evidence="2">Mitochondrion</location>
    </subcellularLocation>
</comment>
<keyword evidence="4" id="KW-0813">Transport</keyword>
<accession>A0ABD2KMW9</accession>
<keyword evidence="5" id="KW-0679">Respiratory chain</keyword>
<evidence type="ECO:0000256" key="4">
    <source>
        <dbReference type="ARBA" id="ARBA00022448"/>
    </source>
</evidence>
<protein>
    <recommendedName>
        <fullName evidence="12">NADH dehydrogenase [ubiquinone] 1 beta subcomplex subunit 8</fullName>
    </recommendedName>
</protein>
<evidence type="ECO:0000313" key="10">
    <source>
        <dbReference type="EMBL" id="KAL3104119.1"/>
    </source>
</evidence>
<dbReference type="Proteomes" id="UP001620645">
    <property type="component" value="Unassembled WGS sequence"/>
</dbReference>
<keyword evidence="11" id="KW-1185">Reference proteome</keyword>
<gene>
    <name evidence="10" type="ORF">niasHS_002146</name>
</gene>
<keyword evidence="8" id="KW-0496">Mitochondrion</keyword>
<evidence type="ECO:0000256" key="9">
    <source>
        <dbReference type="ARBA" id="ARBA00023157"/>
    </source>
</evidence>
<sequence length="193" mass="22611">MTLRNDTPMPPDEELRVPHEISLSSPWLRAVAVYMGIACEKEAKEFMLLRSERDNDPRKALPEGRAVTACAINFLRKMRRECGDEIRDYANCFHRESDKMHLHQCRRAQFPMDICADEKLGIRRPMVGYFSKLHVHESAVPPPDPLERQKLYRDYKAEAAKLLEELPEDWKTDPNQFKKYRNNFVFDAFNPTG</sequence>
<comment type="caution">
    <text evidence="10">The sequence shown here is derived from an EMBL/GenBank/DDBJ whole genome shotgun (WGS) entry which is preliminary data.</text>
</comment>
<evidence type="ECO:0008006" key="12">
    <source>
        <dbReference type="Google" id="ProtNLM"/>
    </source>
</evidence>
<dbReference type="AlphaFoldDB" id="A0ABD2KMW9"/>
<evidence type="ECO:0000256" key="3">
    <source>
        <dbReference type="ARBA" id="ARBA00010705"/>
    </source>
</evidence>